<reference evidence="3" key="1">
    <citation type="journal article" date="2018" name="Int. J. Syst. Evol. Microbiol.">
        <title>Jatrophihabitans telluris sp. nov., isolated from sediment soil of lava forest wetlands and the emended description of the genus Jatrophihabitans.</title>
        <authorList>
            <person name="Lee K.C."/>
            <person name="Suh M.K."/>
            <person name="Eom M.K."/>
            <person name="Kim K.K."/>
            <person name="Kim J.S."/>
            <person name="Kim D.S."/>
            <person name="Ko S.H."/>
            <person name="Shin Y.K."/>
            <person name="Lee J.S."/>
        </authorList>
    </citation>
    <scope>NUCLEOTIDE SEQUENCE</scope>
    <source>
        <strain evidence="3">N237</strain>
    </source>
</reference>
<name>A0ABY4QZM6_9ACTN</name>
<dbReference type="Gene3D" id="3.30.565.10">
    <property type="entry name" value="Histidine kinase-like ATPase, C-terminal domain"/>
    <property type="match status" value="1"/>
</dbReference>
<dbReference type="Pfam" id="PF13581">
    <property type="entry name" value="HATPase_c_2"/>
    <property type="match status" value="1"/>
</dbReference>
<keyword evidence="3" id="KW-0547">Nucleotide-binding</keyword>
<dbReference type="CDD" id="cd16936">
    <property type="entry name" value="HATPase_RsbW-like"/>
    <property type="match status" value="1"/>
</dbReference>
<evidence type="ECO:0000313" key="3">
    <source>
        <dbReference type="EMBL" id="UQX89015.1"/>
    </source>
</evidence>
<evidence type="ECO:0000313" key="4">
    <source>
        <dbReference type="Proteomes" id="UP001056336"/>
    </source>
</evidence>
<dbReference type="InterPro" id="IPR036890">
    <property type="entry name" value="HATPase_C_sf"/>
</dbReference>
<organism evidence="3 4">
    <name type="scientific">Jatrophihabitans telluris</name>
    <dbReference type="NCBI Taxonomy" id="2038343"/>
    <lineage>
        <taxon>Bacteria</taxon>
        <taxon>Bacillati</taxon>
        <taxon>Actinomycetota</taxon>
        <taxon>Actinomycetes</taxon>
        <taxon>Jatrophihabitantales</taxon>
        <taxon>Jatrophihabitantaceae</taxon>
        <taxon>Jatrophihabitans</taxon>
    </lineage>
</organism>
<dbReference type="SUPFAM" id="SSF55874">
    <property type="entry name" value="ATPase domain of HSP90 chaperone/DNA topoisomerase II/histidine kinase"/>
    <property type="match status" value="1"/>
</dbReference>
<feature type="domain" description="Histidine kinase/HSP90-like ATPase" evidence="2">
    <location>
        <begin position="24"/>
        <end position="135"/>
    </location>
</feature>
<accession>A0ABY4QZM6</accession>
<reference evidence="3" key="2">
    <citation type="submission" date="2022-05" db="EMBL/GenBank/DDBJ databases">
        <authorList>
            <person name="Kim J.-S."/>
            <person name="Lee K."/>
            <person name="Suh M."/>
            <person name="Eom M."/>
            <person name="Kim J.-S."/>
            <person name="Kim D.-S."/>
            <person name="Ko S.-H."/>
            <person name="Shin Y."/>
            <person name="Lee J.-S."/>
        </authorList>
    </citation>
    <scope>NUCLEOTIDE SEQUENCE</scope>
    <source>
        <strain evidence="3">N237</strain>
    </source>
</reference>
<proteinExistence type="predicted"/>
<dbReference type="InterPro" id="IPR003594">
    <property type="entry name" value="HATPase_dom"/>
</dbReference>
<dbReference type="PANTHER" id="PTHR35526:SF3">
    <property type="entry name" value="ANTI-SIGMA-F FACTOR RSBW"/>
    <property type="match status" value="1"/>
</dbReference>
<keyword evidence="1" id="KW-0723">Serine/threonine-protein kinase</keyword>
<keyword evidence="1" id="KW-0808">Transferase</keyword>
<sequence length="152" mass="15755">MLDAIKAADLPHQLLHPTVVLALPEDASAVRLARAAVRGAAHPMLSAPRLADAVLLTSELVTNALLYAGPPVAVHIHAESHRVSVAVGDHTPPARIDRSPLTTASVGGRGLAIVASLANVCGLYAPVGATGKFVWFVVEDDSPSRDVPTNRS</sequence>
<evidence type="ECO:0000259" key="2">
    <source>
        <dbReference type="Pfam" id="PF13581"/>
    </source>
</evidence>
<dbReference type="RefSeq" id="WP_249772911.1">
    <property type="nucleotide sequence ID" value="NZ_CP097332.1"/>
</dbReference>
<dbReference type="PANTHER" id="PTHR35526">
    <property type="entry name" value="ANTI-SIGMA-F FACTOR RSBW-RELATED"/>
    <property type="match status" value="1"/>
</dbReference>
<gene>
    <name evidence="3" type="ORF">M6D93_03205</name>
</gene>
<keyword evidence="3" id="KW-0067">ATP-binding</keyword>
<protein>
    <submittedName>
        <fullName evidence="3">ATP-binding protein</fullName>
    </submittedName>
</protein>
<evidence type="ECO:0000256" key="1">
    <source>
        <dbReference type="ARBA" id="ARBA00022527"/>
    </source>
</evidence>
<keyword evidence="1" id="KW-0418">Kinase</keyword>
<dbReference type="Proteomes" id="UP001056336">
    <property type="component" value="Chromosome"/>
</dbReference>
<dbReference type="EMBL" id="CP097332">
    <property type="protein sequence ID" value="UQX89015.1"/>
    <property type="molecule type" value="Genomic_DNA"/>
</dbReference>
<dbReference type="InterPro" id="IPR050267">
    <property type="entry name" value="Anti-sigma-factor_SerPK"/>
</dbReference>
<keyword evidence="4" id="KW-1185">Reference proteome</keyword>
<dbReference type="GO" id="GO:0005524">
    <property type="term" value="F:ATP binding"/>
    <property type="evidence" value="ECO:0007669"/>
    <property type="project" value="UniProtKB-KW"/>
</dbReference>